<dbReference type="PANTHER" id="PTHR47240">
    <property type="entry name" value="CHROMO DOMAIN-CONTAINING PROTEIN LHP1"/>
    <property type="match status" value="1"/>
</dbReference>
<dbReference type="PROSITE" id="PS00598">
    <property type="entry name" value="CHROMO_1"/>
    <property type="match status" value="1"/>
</dbReference>
<feature type="compositionally biased region" description="Polar residues" evidence="3">
    <location>
        <begin position="253"/>
        <end position="281"/>
    </location>
</feature>
<proteinExistence type="predicted"/>
<dbReference type="InterPro" id="IPR023779">
    <property type="entry name" value="Chromodomain_CS"/>
</dbReference>
<dbReference type="Pfam" id="PF00385">
    <property type="entry name" value="Chromo"/>
    <property type="match status" value="1"/>
</dbReference>
<dbReference type="WBParaSite" id="Gr19_v10_g7939.t1">
    <property type="protein sequence ID" value="Gr19_v10_g7939.t1"/>
    <property type="gene ID" value="Gr19_v10_g7939"/>
</dbReference>
<dbReference type="GO" id="GO:0005634">
    <property type="term" value="C:nucleus"/>
    <property type="evidence" value="ECO:0007669"/>
    <property type="project" value="UniProtKB-SubCell"/>
</dbReference>
<dbReference type="InterPro" id="IPR000953">
    <property type="entry name" value="Chromo/chromo_shadow_dom"/>
</dbReference>
<feature type="compositionally biased region" description="Basic and acidic residues" evidence="3">
    <location>
        <begin position="84"/>
        <end position="99"/>
    </location>
</feature>
<feature type="region of interest" description="Disordered" evidence="3">
    <location>
        <begin position="76"/>
        <end position="281"/>
    </location>
</feature>
<feature type="compositionally biased region" description="Polar residues" evidence="3">
    <location>
        <begin position="130"/>
        <end position="142"/>
    </location>
</feature>
<dbReference type="PANTHER" id="PTHR47240:SF2">
    <property type="entry name" value="CHROMO DOMAIN-CONTAINING PROTEIN LHP1"/>
    <property type="match status" value="1"/>
</dbReference>
<feature type="compositionally biased region" description="Polar residues" evidence="3">
    <location>
        <begin position="232"/>
        <end position="244"/>
    </location>
</feature>
<dbReference type="Proteomes" id="UP000887572">
    <property type="component" value="Unplaced"/>
</dbReference>
<sequence>MAQNAPKRVNFWGEYEVERVLDRREHLGETHYFVKWRNYTSKNNSWVPASACNCQDLITQYETEYGLWGRARSASSKHPIAKQPAKEKAQSNFWAKEEAASSSNGFELNHQRDPSAKTASTKQAVDKHSSAAQQCNSPSNTLGKEAPIIDLTSDVNSNEDKSNSSDVEVIEKSQPITTNRKQATSPSKSIRRSTPLFNQLGTLLGTTRSYDSGTINNRNDGRLDNNHRTSMEHGSNSDMASTNRKAMVKARTRSTPQPTTKRVGSNRRSQSPQPSKLPQRIYTWTTTASKGTTPKHPGNIAARQTAQRHQQSPACSPIYEDGQTCPIKKNGRMNPIYG</sequence>
<evidence type="ECO:0000259" key="4">
    <source>
        <dbReference type="PROSITE" id="PS50013"/>
    </source>
</evidence>
<evidence type="ECO:0000256" key="3">
    <source>
        <dbReference type="SAM" id="MobiDB-lite"/>
    </source>
</evidence>
<dbReference type="AlphaFoldDB" id="A0A914I9U0"/>
<accession>A0A914I9U0</accession>
<feature type="compositionally biased region" description="Polar residues" evidence="3">
    <location>
        <begin position="195"/>
        <end position="218"/>
    </location>
</feature>
<dbReference type="CDD" id="cd00024">
    <property type="entry name" value="CD_CSD"/>
    <property type="match status" value="1"/>
</dbReference>
<name>A0A914I9U0_GLORO</name>
<dbReference type="PROSITE" id="PS50013">
    <property type="entry name" value="CHROMO_2"/>
    <property type="match status" value="1"/>
</dbReference>
<feature type="compositionally biased region" description="Basic and acidic residues" evidence="3">
    <location>
        <begin position="219"/>
        <end position="231"/>
    </location>
</feature>
<evidence type="ECO:0000256" key="1">
    <source>
        <dbReference type="ARBA" id="ARBA00004123"/>
    </source>
</evidence>
<keyword evidence="2" id="KW-0539">Nucleus</keyword>
<keyword evidence="5" id="KW-1185">Reference proteome</keyword>
<dbReference type="InterPro" id="IPR023780">
    <property type="entry name" value="Chromo_domain"/>
</dbReference>
<dbReference type="InterPro" id="IPR044251">
    <property type="entry name" value="LHP1-like"/>
</dbReference>
<evidence type="ECO:0000256" key="2">
    <source>
        <dbReference type="ARBA" id="ARBA00023242"/>
    </source>
</evidence>
<feature type="compositionally biased region" description="Polar residues" evidence="3">
    <location>
        <begin position="174"/>
        <end position="188"/>
    </location>
</feature>
<reference evidence="6" key="1">
    <citation type="submission" date="2022-11" db="UniProtKB">
        <authorList>
            <consortium name="WormBaseParasite"/>
        </authorList>
    </citation>
    <scope>IDENTIFICATION</scope>
</reference>
<evidence type="ECO:0000313" key="6">
    <source>
        <dbReference type="WBParaSite" id="Gr19_v10_g7939.t1"/>
    </source>
</evidence>
<dbReference type="SUPFAM" id="SSF54160">
    <property type="entry name" value="Chromo domain-like"/>
    <property type="match status" value="1"/>
</dbReference>
<feature type="domain" description="Chromo" evidence="4">
    <location>
        <begin position="15"/>
        <end position="73"/>
    </location>
</feature>
<dbReference type="SMART" id="SM00298">
    <property type="entry name" value="CHROMO"/>
    <property type="match status" value="1"/>
</dbReference>
<dbReference type="Gene3D" id="2.40.50.40">
    <property type="match status" value="1"/>
</dbReference>
<organism evidence="5 6">
    <name type="scientific">Globodera rostochiensis</name>
    <name type="common">Golden nematode worm</name>
    <name type="synonym">Heterodera rostochiensis</name>
    <dbReference type="NCBI Taxonomy" id="31243"/>
    <lineage>
        <taxon>Eukaryota</taxon>
        <taxon>Metazoa</taxon>
        <taxon>Ecdysozoa</taxon>
        <taxon>Nematoda</taxon>
        <taxon>Chromadorea</taxon>
        <taxon>Rhabditida</taxon>
        <taxon>Tylenchina</taxon>
        <taxon>Tylenchomorpha</taxon>
        <taxon>Tylenchoidea</taxon>
        <taxon>Heteroderidae</taxon>
        <taxon>Heteroderinae</taxon>
        <taxon>Globodera</taxon>
    </lineage>
</organism>
<protein>
    <submittedName>
        <fullName evidence="6">Chromo domain-containing protein</fullName>
    </submittedName>
</protein>
<evidence type="ECO:0000313" key="5">
    <source>
        <dbReference type="Proteomes" id="UP000887572"/>
    </source>
</evidence>
<comment type="subcellular location">
    <subcellularLocation>
        <location evidence="1">Nucleus</location>
    </subcellularLocation>
</comment>
<dbReference type="GO" id="GO:0031507">
    <property type="term" value="P:heterochromatin formation"/>
    <property type="evidence" value="ECO:0007669"/>
    <property type="project" value="InterPro"/>
</dbReference>
<dbReference type="InterPro" id="IPR016197">
    <property type="entry name" value="Chromo-like_dom_sf"/>
</dbReference>